<evidence type="ECO:0000256" key="12">
    <source>
        <dbReference type="ARBA" id="ARBA00023239"/>
    </source>
</evidence>
<feature type="binding site" evidence="14">
    <location>
        <begin position="357"/>
        <end position="360"/>
    </location>
    <ligand>
        <name>4-CDP-2-C-methyl-D-erythritol 2-phosphate</name>
        <dbReference type="ChEBI" id="CHEBI:57919"/>
    </ligand>
</feature>
<name>A0A9D1L5Z4_9FIRM</name>
<dbReference type="FunFam" id="3.30.1330.50:FF:000001">
    <property type="entry name" value="2-C-methyl-D-erythritol 2,4-cyclodiphosphate synthase"/>
    <property type="match status" value="1"/>
</dbReference>
<evidence type="ECO:0000256" key="1">
    <source>
        <dbReference type="ARBA" id="ARBA00000200"/>
    </source>
</evidence>
<feature type="binding site" evidence="14">
    <location>
        <position position="233"/>
    </location>
    <ligand>
        <name>a divalent metal cation</name>
        <dbReference type="ChEBI" id="CHEBI:60240"/>
    </ligand>
</feature>
<evidence type="ECO:0000256" key="9">
    <source>
        <dbReference type="ARBA" id="ARBA00022695"/>
    </source>
</evidence>
<feature type="site" description="Transition state stabilizer" evidence="14">
    <location>
        <position position="358"/>
    </location>
</feature>
<dbReference type="AlphaFoldDB" id="A0A9D1L5Z4"/>
<evidence type="ECO:0000256" key="4">
    <source>
        <dbReference type="ARBA" id="ARBA00004709"/>
    </source>
</evidence>
<dbReference type="SUPFAM" id="SSF53448">
    <property type="entry name" value="Nucleotide-diphospho-sugar transferases"/>
    <property type="match status" value="1"/>
</dbReference>
<accession>A0A9D1L5Z4</accession>
<comment type="pathway">
    <text evidence="4 14">Isoprenoid biosynthesis; isopentenyl diphosphate biosynthesis via DXP pathway; isopentenyl diphosphate from 1-deoxy-D-xylulose 5-phosphate: step 4/6.</text>
</comment>
<dbReference type="Gene3D" id="3.30.1330.50">
    <property type="entry name" value="2-C-methyl-D-erythritol 2,4-cyclodiphosphate synthase"/>
    <property type="match status" value="1"/>
</dbReference>
<feature type="domain" description="2-C-methyl-D-erythritol 2,4-cyclodiphosphate synthase" evidence="15">
    <location>
        <begin position="227"/>
        <end position="379"/>
    </location>
</feature>
<gene>
    <name evidence="14" type="primary">ispDF</name>
    <name evidence="16" type="ORF">IAC50_01745</name>
</gene>
<evidence type="ECO:0000313" key="17">
    <source>
        <dbReference type="Proteomes" id="UP000824090"/>
    </source>
</evidence>
<dbReference type="Pfam" id="PF02542">
    <property type="entry name" value="YgbB"/>
    <property type="match status" value="1"/>
</dbReference>
<dbReference type="EC" id="2.7.7.60" evidence="14"/>
<keyword evidence="11 14" id="KW-0414">Isoprene biosynthesis</keyword>
<organism evidence="16 17">
    <name type="scientific">Candidatus Allocopromorpha excrementigallinarum</name>
    <dbReference type="NCBI Taxonomy" id="2840742"/>
    <lineage>
        <taxon>Bacteria</taxon>
        <taxon>Bacillati</taxon>
        <taxon>Bacillota</taxon>
        <taxon>Clostridia</taxon>
        <taxon>Eubacteriales</taxon>
        <taxon>Eubacteriaceae</taxon>
        <taxon>Eubacteriaceae incertae sedis</taxon>
        <taxon>Candidatus Allocopromorpha</taxon>
    </lineage>
</organism>
<evidence type="ECO:0000259" key="15">
    <source>
        <dbReference type="Pfam" id="PF02542"/>
    </source>
</evidence>
<feature type="binding site" evidence="14">
    <location>
        <position position="267"/>
    </location>
    <ligand>
        <name>a divalent metal cation</name>
        <dbReference type="ChEBI" id="CHEBI:60240"/>
    </ligand>
</feature>
<evidence type="ECO:0000256" key="10">
    <source>
        <dbReference type="ARBA" id="ARBA00022723"/>
    </source>
</evidence>
<dbReference type="InterPro" id="IPR026596">
    <property type="entry name" value="IspD/F"/>
</dbReference>
<dbReference type="CDD" id="cd00554">
    <property type="entry name" value="MECDP_synthase"/>
    <property type="match status" value="1"/>
</dbReference>
<dbReference type="InterPro" id="IPR001228">
    <property type="entry name" value="IspD"/>
</dbReference>
<feature type="region of interest" description="2-C-methyl-D-erythritol 4-phosphate cytidylyltransferase" evidence="14">
    <location>
        <begin position="1"/>
        <end position="227"/>
    </location>
</feature>
<dbReference type="InterPro" id="IPR029044">
    <property type="entry name" value="Nucleotide-diphossugar_trans"/>
</dbReference>
<dbReference type="NCBIfam" id="TIGR00151">
    <property type="entry name" value="ispF"/>
    <property type="match status" value="1"/>
</dbReference>
<dbReference type="GO" id="GO:0016114">
    <property type="term" value="P:terpenoid biosynthetic process"/>
    <property type="evidence" value="ECO:0007669"/>
    <property type="project" value="InterPro"/>
</dbReference>
<dbReference type="HAMAP" id="MF_00107">
    <property type="entry name" value="IspF"/>
    <property type="match status" value="1"/>
</dbReference>
<evidence type="ECO:0000256" key="7">
    <source>
        <dbReference type="ARBA" id="ARBA00009789"/>
    </source>
</evidence>
<feature type="binding site" evidence="14">
    <location>
        <position position="367"/>
    </location>
    <ligand>
        <name>4-CDP-2-C-methyl-D-erythritol 2-phosphate</name>
        <dbReference type="ChEBI" id="CHEBI:57919"/>
    </ligand>
</feature>
<evidence type="ECO:0000256" key="8">
    <source>
        <dbReference type="ARBA" id="ARBA00022679"/>
    </source>
</evidence>
<feature type="binding site" evidence="14">
    <location>
        <begin position="233"/>
        <end position="235"/>
    </location>
    <ligand>
        <name>4-CDP-2-C-methyl-D-erythritol 2-phosphate</name>
        <dbReference type="ChEBI" id="CHEBI:57919"/>
    </ligand>
</feature>
<feature type="site" description="Transition state stabilizer" evidence="14">
    <location>
        <position position="19"/>
    </location>
</feature>
<keyword evidence="12 14" id="KW-0456">Lyase</keyword>
<dbReference type="PANTHER" id="PTHR43181:SF1">
    <property type="entry name" value="2-C-METHYL-D-ERYTHRITOL 2,4-CYCLODIPHOSPHATE SYNTHASE, CHLOROPLASTIC"/>
    <property type="match status" value="1"/>
</dbReference>
<dbReference type="Proteomes" id="UP000824090">
    <property type="component" value="Unassembled WGS sequence"/>
</dbReference>
<comment type="similarity">
    <text evidence="14">In the C-terminal section; belongs to the IspF family.</text>
</comment>
<dbReference type="CDD" id="cd02516">
    <property type="entry name" value="CDP-ME_synthetase"/>
    <property type="match status" value="1"/>
</dbReference>
<comment type="similarity">
    <text evidence="7">Belongs to the IspD/TarI cytidylyltransferase family. IspD subfamily.</text>
</comment>
<dbReference type="InterPro" id="IPR036571">
    <property type="entry name" value="MECDP_synthase_sf"/>
</dbReference>
<comment type="cofactor">
    <cofactor evidence="3 14">
        <name>a divalent metal cation</name>
        <dbReference type="ChEBI" id="CHEBI:60240"/>
    </cofactor>
</comment>
<comment type="caution">
    <text evidence="14">Lacks conserved residue(s) required for the propagation of feature annotation.</text>
</comment>
<dbReference type="HAMAP" id="MF_01520">
    <property type="entry name" value="IspDF"/>
    <property type="match status" value="1"/>
</dbReference>
<evidence type="ECO:0000256" key="13">
    <source>
        <dbReference type="ARBA" id="ARBA00023268"/>
    </source>
</evidence>
<evidence type="ECO:0000256" key="6">
    <source>
        <dbReference type="ARBA" id="ARBA00008480"/>
    </source>
</evidence>
<dbReference type="PROSITE" id="PS01295">
    <property type="entry name" value="ISPD"/>
    <property type="match status" value="1"/>
</dbReference>
<dbReference type="InterPro" id="IPR020555">
    <property type="entry name" value="MECDP_synthase_CS"/>
</dbReference>
<comment type="similarity">
    <text evidence="14">In the N-terminal section; belongs to the IspD/TarI cytidylyltransferase family. IspD subfamily.</text>
</comment>
<feature type="binding site" evidence="14">
    <location>
        <begin position="281"/>
        <end position="283"/>
    </location>
    <ligand>
        <name>4-CDP-2-C-methyl-D-erythritol 2-phosphate</name>
        <dbReference type="ChEBI" id="CHEBI:57919"/>
    </ligand>
</feature>
<reference evidence="16" key="2">
    <citation type="journal article" date="2021" name="PeerJ">
        <title>Extensive microbial diversity within the chicken gut microbiome revealed by metagenomics and culture.</title>
        <authorList>
            <person name="Gilroy R."/>
            <person name="Ravi A."/>
            <person name="Getino M."/>
            <person name="Pursley I."/>
            <person name="Horton D.L."/>
            <person name="Alikhan N.F."/>
            <person name="Baker D."/>
            <person name="Gharbi K."/>
            <person name="Hall N."/>
            <person name="Watson M."/>
            <person name="Adriaenssens E.M."/>
            <person name="Foster-Nyarko E."/>
            <person name="Jarju S."/>
            <person name="Secka A."/>
            <person name="Antonio M."/>
            <person name="Oren A."/>
            <person name="Chaudhuri R.R."/>
            <person name="La Ragione R."/>
            <person name="Hildebrand F."/>
            <person name="Pallen M.J."/>
        </authorList>
    </citation>
    <scope>NUCLEOTIDE SEQUENCE</scope>
    <source>
        <strain evidence="16">ChiHcec3-6078</strain>
    </source>
</reference>
<keyword evidence="13 14" id="KW-0511">Multifunctional enzyme</keyword>
<keyword evidence="8 14" id="KW-0808">Transferase</keyword>
<comment type="similarity">
    <text evidence="6">Belongs to the IspF family.</text>
</comment>
<evidence type="ECO:0000256" key="5">
    <source>
        <dbReference type="ARBA" id="ARBA00004787"/>
    </source>
</evidence>
<dbReference type="PANTHER" id="PTHR43181">
    <property type="entry name" value="2-C-METHYL-D-ERYTHRITOL 2,4-CYCLODIPHOSPHATE SYNTHASE, CHLOROPLASTIC"/>
    <property type="match status" value="1"/>
</dbReference>
<dbReference type="Pfam" id="PF01128">
    <property type="entry name" value="IspD"/>
    <property type="match status" value="1"/>
</dbReference>
<feature type="binding site" evidence="14">
    <location>
        <position position="235"/>
    </location>
    <ligand>
        <name>a divalent metal cation</name>
        <dbReference type="ChEBI" id="CHEBI:60240"/>
    </ligand>
</feature>
<feature type="site" description="Positions MEP for the nucleophilic attack" evidence="14">
    <location>
        <position position="215"/>
    </location>
</feature>
<keyword evidence="10 14" id="KW-0479">Metal-binding</keyword>
<comment type="caution">
    <text evidence="16">The sequence shown here is derived from an EMBL/GenBank/DDBJ whole genome shotgun (WGS) entry which is preliminary data.</text>
</comment>
<feature type="region of interest" description="2-C-methyl-D-erythritol 2,4-cyclodiphosphate synthase" evidence="14">
    <location>
        <begin position="227"/>
        <end position="381"/>
    </location>
</feature>
<feature type="site" description="Transition state stabilizer" evidence="14">
    <location>
        <position position="26"/>
    </location>
</feature>
<evidence type="ECO:0000256" key="3">
    <source>
        <dbReference type="ARBA" id="ARBA00001968"/>
    </source>
</evidence>
<dbReference type="EC" id="4.6.1.12" evidence="14"/>
<sequence length="381" mass="41285">MYKGKKIAVIVAAAGKGKRMGGSLPKQYIKIGGQTVILRTLRTFSLMEEIDSIIVVADREHLESCRDIIMLGGIKKVEAVIPGGRERQDSVYNALQEINRRLPGTGYVLIHDGARPFIDEATVRAVIEAAAGSGAAAACVAVKDSLRRSLGESSRSVNREDYYAVQTPQGFKKSILIEAYDKAMRDGFTGTDDASLVERAGYEVEIVKGDYRNIKITTKEDLPMENRIGTGFDVHAFSEGRDLILGGVRIPFEKGLAGHSDADVLTHALMDALLGAAALGDIGRLFPDTDEDYRGISSMVLLKRVAGLIADNFFSIGNIDITLIAQRPKISPYTEEMRSSIAAVLGIDKSRISIKGTTTEKLGFVGREEGIAAEAVCLIYR</sequence>
<comment type="pathway">
    <text evidence="5 14">Isoprenoid biosynthesis; isopentenyl diphosphate biosynthesis via DXP pathway; isopentenyl diphosphate from 1-deoxy-D-xylulose 5-phosphate: step 2/6.</text>
</comment>
<proteinExistence type="inferred from homology"/>
<dbReference type="GO" id="GO:0050518">
    <property type="term" value="F:2-C-methyl-D-erythritol 4-phosphate cytidylyltransferase activity"/>
    <property type="evidence" value="ECO:0007669"/>
    <property type="project" value="UniProtKB-UniRule"/>
</dbReference>
<dbReference type="InterPro" id="IPR018294">
    <property type="entry name" value="ISPD_synthase_CS"/>
</dbReference>
<evidence type="ECO:0000313" key="16">
    <source>
        <dbReference type="EMBL" id="HIU25206.1"/>
    </source>
</evidence>
<dbReference type="InterPro" id="IPR003526">
    <property type="entry name" value="MECDP_synthase"/>
</dbReference>
<dbReference type="NCBIfam" id="TIGR00453">
    <property type="entry name" value="ispD"/>
    <property type="match status" value="1"/>
</dbReference>
<feature type="site" description="Transition state stabilizer" evidence="14">
    <location>
        <position position="259"/>
    </location>
</feature>
<evidence type="ECO:0000256" key="11">
    <source>
        <dbReference type="ARBA" id="ARBA00023229"/>
    </source>
</evidence>
<dbReference type="InterPro" id="IPR034683">
    <property type="entry name" value="IspD/TarI"/>
</dbReference>
<dbReference type="GO" id="GO:0046872">
    <property type="term" value="F:metal ion binding"/>
    <property type="evidence" value="ECO:0007669"/>
    <property type="project" value="UniProtKB-KW"/>
</dbReference>
<dbReference type="SUPFAM" id="SSF69765">
    <property type="entry name" value="IpsF-like"/>
    <property type="match status" value="1"/>
</dbReference>
<dbReference type="EMBL" id="DVMP01000040">
    <property type="protein sequence ID" value="HIU25206.1"/>
    <property type="molecule type" value="Genomic_DNA"/>
</dbReference>
<dbReference type="GO" id="GO:0008685">
    <property type="term" value="F:2-C-methyl-D-erythritol 2,4-cyclodiphosphate synthase activity"/>
    <property type="evidence" value="ECO:0007669"/>
    <property type="project" value="UniProtKB-UniRule"/>
</dbReference>
<feature type="binding site" evidence="14">
    <location>
        <position position="364"/>
    </location>
    <ligand>
        <name>4-CDP-2-C-methyl-D-erythritol 2-phosphate</name>
        <dbReference type="ChEBI" id="CHEBI:57919"/>
    </ligand>
</feature>
<keyword evidence="9 14" id="KW-0548">Nucleotidyltransferase</keyword>
<evidence type="ECO:0000256" key="2">
    <source>
        <dbReference type="ARBA" id="ARBA00001282"/>
    </source>
</evidence>
<dbReference type="FunFam" id="3.90.550.10:FF:000003">
    <property type="entry name" value="2-C-methyl-D-erythritol 4-phosphate cytidylyltransferase"/>
    <property type="match status" value="1"/>
</dbReference>
<comment type="catalytic activity">
    <reaction evidence="2 14">
        <text>2-C-methyl-D-erythritol 4-phosphate + CTP + H(+) = 4-CDP-2-C-methyl-D-erythritol + diphosphate</text>
        <dbReference type="Rhea" id="RHEA:13429"/>
        <dbReference type="ChEBI" id="CHEBI:15378"/>
        <dbReference type="ChEBI" id="CHEBI:33019"/>
        <dbReference type="ChEBI" id="CHEBI:37563"/>
        <dbReference type="ChEBI" id="CHEBI:57823"/>
        <dbReference type="ChEBI" id="CHEBI:58262"/>
        <dbReference type="EC" id="2.7.7.60"/>
    </reaction>
</comment>
<dbReference type="PROSITE" id="PS01350">
    <property type="entry name" value="ISPF"/>
    <property type="match status" value="1"/>
</dbReference>
<reference evidence="16" key="1">
    <citation type="submission" date="2020-10" db="EMBL/GenBank/DDBJ databases">
        <authorList>
            <person name="Gilroy R."/>
        </authorList>
    </citation>
    <scope>NUCLEOTIDE SEQUENCE</scope>
    <source>
        <strain evidence="16">ChiHcec3-6078</strain>
    </source>
</reference>
<dbReference type="GO" id="GO:0019288">
    <property type="term" value="P:isopentenyl diphosphate biosynthetic process, methylerythritol 4-phosphate pathway"/>
    <property type="evidence" value="ECO:0007669"/>
    <property type="project" value="UniProtKB-UniRule"/>
</dbReference>
<feature type="binding site" evidence="14">
    <location>
        <begin position="259"/>
        <end position="260"/>
    </location>
    <ligand>
        <name>4-CDP-2-C-methyl-D-erythritol 2-phosphate</name>
        <dbReference type="ChEBI" id="CHEBI:57919"/>
    </ligand>
</feature>
<feature type="binding site" evidence="14">
    <location>
        <begin position="286"/>
        <end position="290"/>
    </location>
    <ligand>
        <name>4-CDP-2-C-methyl-D-erythritol 2-phosphate</name>
        <dbReference type="ChEBI" id="CHEBI:57919"/>
    </ligand>
</feature>
<dbReference type="HAMAP" id="MF_00108">
    <property type="entry name" value="IspD"/>
    <property type="match status" value="1"/>
</dbReference>
<protein>
    <recommendedName>
        <fullName evidence="14">Bifunctional enzyme IspD/IspF</fullName>
    </recommendedName>
    <domain>
        <recommendedName>
            <fullName evidence="14">2-C-methyl-D-erythritol 4-phosphate cytidylyltransferase</fullName>
            <ecNumber evidence="14">2.7.7.60</ecNumber>
        </recommendedName>
        <alternativeName>
            <fullName evidence="14">4-diphosphocytidyl-2C-methyl-D-erythritol synthase</fullName>
        </alternativeName>
        <alternativeName>
            <fullName evidence="14">MEP cytidylyltransferase</fullName>
            <shortName evidence="14">MCT</shortName>
        </alternativeName>
    </domain>
    <domain>
        <recommendedName>
            <fullName evidence="14">2-C-methyl-D-erythritol 2,4-cyclodiphosphate synthase</fullName>
            <shortName evidence="14">MECDP-synthase</shortName>
            <shortName evidence="14">MECPP-synthase</shortName>
            <shortName evidence="14">MECPS</shortName>
            <ecNumber evidence="14">4.6.1.12</ecNumber>
        </recommendedName>
    </domain>
</protein>
<evidence type="ECO:0000256" key="14">
    <source>
        <dbReference type="HAMAP-Rule" id="MF_01520"/>
    </source>
</evidence>
<feature type="site" description="Positions MEP for the nucleophilic attack" evidence="14">
    <location>
        <position position="159"/>
    </location>
</feature>
<dbReference type="Gene3D" id="3.90.550.10">
    <property type="entry name" value="Spore Coat Polysaccharide Biosynthesis Protein SpsA, Chain A"/>
    <property type="match status" value="1"/>
</dbReference>
<comment type="function">
    <text evidence="14">Bifunctional enzyme that catalyzes the formation of 4-diphosphocytidyl-2-C-methyl-D-erythritol from CTP and 2-C-methyl-D-erythritol 4-phosphate (MEP) (IspD), and catalyzes the conversion of 4-diphosphocytidyl-2-C-methyl-D-erythritol 2-phosphate (CDP-ME2P) to 2-C-methyl-D-erythritol 2,4-cyclodiphosphate (ME-CPP) with a corresponding release of cytidine 5-monophosphate (CMP) (IspF).</text>
</comment>
<comment type="catalytic activity">
    <reaction evidence="1 14">
        <text>4-CDP-2-C-methyl-D-erythritol 2-phosphate = 2-C-methyl-D-erythritol 2,4-cyclic diphosphate + CMP</text>
        <dbReference type="Rhea" id="RHEA:23864"/>
        <dbReference type="ChEBI" id="CHEBI:57919"/>
        <dbReference type="ChEBI" id="CHEBI:58483"/>
        <dbReference type="ChEBI" id="CHEBI:60377"/>
        <dbReference type="EC" id="4.6.1.12"/>
    </reaction>
</comment>